<organism evidence="2 3">
    <name type="scientific">Pseudonocardia yuanmonensis</name>
    <dbReference type="NCBI Taxonomy" id="1095914"/>
    <lineage>
        <taxon>Bacteria</taxon>
        <taxon>Bacillati</taxon>
        <taxon>Actinomycetota</taxon>
        <taxon>Actinomycetes</taxon>
        <taxon>Pseudonocardiales</taxon>
        <taxon>Pseudonocardiaceae</taxon>
        <taxon>Pseudonocardia</taxon>
    </lineage>
</organism>
<feature type="transmembrane region" description="Helical" evidence="1">
    <location>
        <begin position="514"/>
        <end position="540"/>
    </location>
</feature>
<feature type="transmembrane region" description="Helical" evidence="1">
    <location>
        <begin position="101"/>
        <end position="119"/>
    </location>
</feature>
<name>A0ABP8W0U8_9PSEU</name>
<keyword evidence="1" id="KW-1133">Transmembrane helix</keyword>
<feature type="transmembrane region" description="Helical" evidence="1">
    <location>
        <begin position="406"/>
        <end position="432"/>
    </location>
</feature>
<feature type="transmembrane region" description="Helical" evidence="1">
    <location>
        <begin position="473"/>
        <end position="494"/>
    </location>
</feature>
<feature type="transmembrane region" description="Helical" evidence="1">
    <location>
        <begin position="252"/>
        <end position="274"/>
    </location>
</feature>
<dbReference type="EMBL" id="BAABIC010000002">
    <property type="protein sequence ID" value="GAA4677572.1"/>
    <property type="molecule type" value="Genomic_DNA"/>
</dbReference>
<evidence type="ECO:0000313" key="3">
    <source>
        <dbReference type="Proteomes" id="UP001500325"/>
    </source>
</evidence>
<feature type="transmembrane region" description="Helical" evidence="1">
    <location>
        <begin position="208"/>
        <end position="232"/>
    </location>
</feature>
<feature type="transmembrane region" description="Helical" evidence="1">
    <location>
        <begin position="37"/>
        <end position="55"/>
    </location>
</feature>
<feature type="transmembrane region" description="Helical" evidence="1">
    <location>
        <begin position="174"/>
        <end position="196"/>
    </location>
</feature>
<feature type="transmembrane region" description="Helical" evidence="1">
    <location>
        <begin position="145"/>
        <end position="168"/>
    </location>
</feature>
<evidence type="ECO:0000313" key="2">
    <source>
        <dbReference type="EMBL" id="GAA4677572.1"/>
    </source>
</evidence>
<feature type="transmembrane region" description="Helical" evidence="1">
    <location>
        <begin position="444"/>
        <end position="466"/>
    </location>
</feature>
<keyword evidence="1" id="KW-0812">Transmembrane</keyword>
<dbReference type="Proteomes" id="UP001500325">
    <property type="component" value="Unassembled WGS sequence"/>
</dbReference>
<feature type="transmembrane region" description="Helical" evidence="1">
    <location>
        <begin position="362"/>
        <end position="385"/>
    </location>
</feature>
<accession>A0ABP8W0U8</accession>
<keyword evidence="3" id="KW-1185">Reference proteome</keyword>
<keyword evidence="1" id="KW-0472">Membrane</keyword>
<protein>
    <submittedName>
        <fullName evidence="2">ABC transporter membrane-spanning protein</fullName>
    </submittedName>
</protein>
<evidence type="ECO:0000256" key="1">
    <source>
        <dbReference type="SAM" id="Phobius"/>
    </source>
</evidence>
<comment type="caution">
    <text evidence="2">The sequence shown here is derived from an EMBL/GenBank/DDBJ whole genome shotgun (WGS) entry which is preliminary data.</text>
</comment>
<dbReference type="RefSeq" id="WP_345378379.1">
    <property type="nucleotide sequence ID" value="NZ_BAABIC010000002.1"/>
</dbReference>
<feature type="transmembrane region" description="Helical" evidence="1">
    <location>
        <begin position="320"/>
        <end position="342"/>
    </location>
</feature>
<gene>
    <name evidence="2" type="ORF">GCM10023215_07880</name>
</gene>
<sequence>MSTLAPRATRGPAARRLDARPGRAVAGLAARSVRRGATVLVVAAAAMSAVVAFTYESVVGGAPGGAASLAVLAQNPAIRTLFGEPVALDTAGGFTVWRTGAALGVLTGMWALLAATRLLRGEEDSGRWALLVAGTLPAERATARVLAVVTAVPVLAGAGVALALVTAGTPVRGAVLHGAGLALTGIFFGGLGAIAAQVAGRRAAATGAATAVLAAGLLARMIGDGVPALGWLRWLSPFGLTAQVAPFHADRVGPMVVLAVAALLVLAVTPALAGRRDVGEGLVRPAGARRPRRGLLGSPEAFAMRTVLAPWAGWCTGVGAYYLLVGLLTVSLTGFLTANAAFADLAAGAGFAGLDTARGYAATLFALLAMPVGGFAAVRIGALAADEAARRLPLLLAGPLTRTRLLLGHGAVTAVAAVLLSGAAGLAFWAGAALVDAPLGPGEAVAGALNTVPVSLLGLGAAVLALGWSPRLVVAAGSIPGVGGFLWLVISQSIDAPRWVTTVSPFAHLAAVPAAPAAVTATTVMLLVAACLAGLGVVGYRRRDLRPA</sequence>
<proteinExistence type="predicted"/>
<reference evidence="3" key="1">
    <citation type="journal article" date="2019" name="Int. J. Syst. Evol. Microbiol.">
        <title>The Global Catalogue of Microorganisms (GCM) 10K type strain sequencing project: providing services to taxonomists for standard genome sequencing and annotation.</title>
        <authorList>
            <consortium name="The Broad Institute Genomics Platform"/>
            <consortium name="The Broad Institute Genome Sequencing Center for Infectious Disease"/>
            <person name="Wu L."/>
            <person name="Ma J."/>
        </authorList>
    </citation>
    <scope>NUCLEOTIDE SEQUENCE [LARGE SCALE GENOMIC DNA]</scope>
    <source>
        <strain evidence="3">JCM 18055</strain>
    </source>
</reference>